<evidence type="ECO:0000256" key="10">
    <source>
        <dbReference type="ARBA" id="ARBA00022833"/>
    </source>
</evidence>
<dbReference type="GO" id="GO:0008270">
    <property type="term" value="F:zinc ion binding"/>
    <property type="evidence" value="ECO:0007669"/>
    <property type="project" value="UniProtKB-KW"/>
</dbReference>
<dbReference type="InterPro" id="IPR001841">
    <property type="entry name" value="Znf_RING"/>
</dbReference>
<dbReference type="PANTHER" id="PTHR24161:SF85">
    <property type="entry name" value="PALMITOYLTRANSFERASE HIP14"/>
    <property type="match status" value="1"/>
</dbReference>
<dbReference type="Gene3D" id="1.25.40.20">
    <property type="entry name" value="Ankyrin repeat-containing domain"/>
    <property type="match status" value="2"/>
</dbReference>
<protein>
    <recommendedName>
        <fullName evidence="4">RING-type E3 ubiquitin transferase</fullName>
        <ecNumber evidence="4">2.3.2.27</ecNumber>
    </recommendedName>
</protein>
<evidence type="ECO:0000256" key="5">
    <source>
        <dbReference type="ARBA" id="ARBA00022679"/>
    </source>
</evidence>
<reference evidence="16 17" key="1">
    <citation type="journal article" date="2017" name="Plant Biotechnol. J.">
        <title>A comprehensive draft genome sequence for lupin (Lupinus angustifolius), an emerging health food: insights into plant-microbe interactions and legume evolution.</title>
        <authorList>
            <person name="Hane J.K."/>
            <person name="Ming Y."/>
            <person name="Kamphuis L.G."/>
            <person name="Nelson M.N."/>
            <person name="Garg G."/>
            <person name="Atkins C.A."/>
            <person name="Bayer P.E."/>
            <person name="Bravo A."/>
            <person name="Bringans S."/>
            <person name="Cannon S."/>
            <person name="Edwards D."/>
            <person name="Foley R."/>
            <person name="Gao L.L."/>
            <person name="Harrison M.J."/>
            <person name="Huang W."/>
            <person name="Hurgobin B."/>
            <person name="Li S."/>
            <person name="Liu C.W."/>
            <person name="McGrath A."/>
            <person name="Morahan G."/>
            <person name="Murray J."/>
            <person name="Weller J."/>
            <person name="Jian J."/>
            <person name="Singh K.B."/>
        </authorList>
    </citation>
    <scope>NUCLEOTIDE SEQUENCE</scope>
    <source>
        <strain evidence="17">cv. Tanjil</strain>
        <tissue evidence="16">Whole plant</tissue>
    </source>
</reference>
<comment type="pathway">
    <text evidence="3">Protein modification; protein ubiquitination.</text>
</comment>
<dbReference type="InterPro" id="IPR002110">
    <property type="entry name" value="Ankyrin_rpt"/>
</dbReference>
<feature type="repeat" description="ANK" evidence="12">
    <location>
        <begin position="44"/>
        <end position="76"/>
    </location>
</feature>
<dbReference type="SUPFAM" id="SSF48403">
    <property type="entry name" value="Ankyrin repeat"/>
    <property type="match status" value="1"/>
</dbReference>
<dbReference type="AlphaFoldDB" id="A0A4P1RAW8"/>
<evidence type="ECO:0000256" key="13">
    <source>
        <dbReference type="PROSITE-ProRule" id="PRU00175"/>
    </source>
</evidence>
<feature type="repeat" description="ANK" evidence="12">
    <location>
        <begin position="177"/>
        <end position="209"/>
    </location>
</feature>
<dbReference type="SUPFAM" id="SSF57850">
    <property type="entry name" value="RING/U-box"/>
    <property type="match status" value="1"/>
</dbReference>
<proteinExistence type="predicted"/>
<name>A0A4P1RAW8_LUPAN</name>
<dbReference type="InterPro" id="IPR036770">
    <property type="entry name" value="Ankyrin_rpt-contain_sf"/>
</dbReference>
<evidence type="ECO:0000256" key="8">
    <source>
        <dbReference type="ARBA" id="ARBA00022771"/>
    </source>
</evidence>
<keyword evidence="9" id="KW-0833">Ubl conjugation pathway</keyword>
<comment type="catalytic activity">
    <reaction evidence="1">
        <text>S-ubiquitinyl-[E2 ubiquitin-conjugating enzyme]-L-cysteine + [acceptor protein]-L-lysine = [E2 ubiquitin-conjugating enzyme]-L-cysteine + N(6)-ubiquitinyl-[acceptor protein]-L-lysine.</text>
        <dbReference type="EC" id="2.3.2.27"/>
    </reaction>
</comment>
<dbReference type="InterPro" id="IPR013083">
    <property type="entry name" value="Znf_RING/FYVE/PHD"/>
</dbReference>
<evidence type="ECO:0000256" key="14">
    <source>
        <dbReference type="SAM" id="MobiDB-lite"/>
    </source>
</evidence>
<dbReference type="PROSITE" id="PS50088">
    <property type="entry name" value="ANK_REPEAT"/>
    <property type="match status" value="4"/>
</dbReference>
<evidence type="ECO:0000256" key="6">
    <source>
        <dbReference type="ARBA" id="ARBA00022723"/>
    </source>
</evidence>
<keyword evidence="7" id="KW-0677">Repeat</keyword>
<evidence type="ECO:0000256" key="3">
    <source>
        <dbReference type="ARBA" id="ARBA00004906"/>
    </source>
</evidence>
<dbReference type="SMART" id="SM00184">
    <property type="entry name" value="RING"/>
    <property type="match status" value="1"/>
</dbReference>
<dbReference type="PROSITE" id="PS50089">
    <property type="entry name" value="ZF_RING_2"/>
    <property type="match status" value="1"/>
</dbReference>
<keyword evidence="8 13" id="KW-0863">Zinc-finger</keyword>
<evidence type="ECO:0000259" key="15">
    <source>
        <dbReference type="PROSITE" id="PS50089"/>
    </source>
</evidence>
<evidence type="ECO:0000256" key="12">
    <source>
        <dbReference type="PROSITE-ProRule" id="PRU00023"/>
    </source>
</evidence>
<evidence type="ECO:0000256" key="1">
    <source>
        <dbReference type="ARBA" id="ARBA00000900"/>
    </source>
</evidence>
<dbReference type="Pfam" id="PF00023">
    <property type="entry name" value="Ank"/>
    <property type="match status" value="1"/>
</dbReference>
<dbReference type="Gene3D" id="3.30.40.10">
    <property type="entry name" value="Zinc/RING finger domain, C3HC4 (zinc finger)"/>
    <property type="match status" value="1"/>
</dbReference>
<dbReference type="InterPro" id="IPR017907">
    <property type="entry name" value="Znf_RING_CS"/>
</dbReference>
<feature type="region of interest" description="Disordered" evidence="14">
    <location>
        <begin position="458"/>
        <end position="485"/>
    </location>
</feature>
<accession>A0A4P1RAW8</accession>
<keyword evidence="10" id="KW-0862">Zinc</keyword>
<dbReference type="OrthoDB" id="20872at2759"/>
<dbReference type="PANTHER" id="PTHR24161">
    <property type="entry name" value="ANK_REP_REGION DOMAIN-CONTAINING PROTEIN-RELATED"/>
    <property type="match status" value="1"/>
</dbReference>
<dbReference type="SMART" id="SM00248">
    <property type="entry name" value="ANK"/>
    <property type="match status" value="5"/>
</dbReference>
<dbReference type="FunFam" id="1.25.40.20:FF:000262">
    <property type="entry name" value="E3 ubiquitin-protein ligase XBAT33"/>
    <property type="match status" value="1"/>
</dbReference>
<gene>
    <name evidence="16" type="ORF">TanjilG_04016</name>
</gene>
<evidence type="ECO:0000313" key="17">
    <source>
        <dbReference type="Proteomes" id="UP000188354"/>
    </source>
</evidence>
<keyword evidence="17" id="KW-1185">Reference proteome</keyword>
<feature type="domain" description="RING-type" evidence="15">
    <location>
        <begin position="321"/>
        <end position="371"/>
    </location>
</feature>
<evidence type="ECO:0000313" key="16">
    <source>
        <dbReference type="EMBL" id="OIW06622.1"/>
    </source>
</evidence>
<dbReference type="KEGG" id="lang:109354640"/>
<dbReference type="Pfam" id="PF12796">
    <property type="entry name" value="Ank_2"/>
    <property type="match status" value="2"/>
</dbReference>
<dbReference type="PRINTS" id="PR01415">
    <property type="entry name" value="ANKYRIN"/>
</dbReference>
<comment type="subcellular location">
    <subcellularLocation>
        <location evidence="2">Cell membrane</location>
        <topology evidence="2">Peripheral membrane protein</topology>
        <orientation evidence="2">Cytoplasmic side</orientation>
    </subcellularLocation>
</comment>
<dbReference type="Gramene" id="OIW06622">
    <property type="protein sequence ID" value="OIW06622"/>
    <property type="gene ID" value="TanjilG_04016"/>
</dbReference>
<keyword evidence="6" id="KW-0479">Metal-binding</keyword>
<dbReference type="GO" id="GO:0005886">
    <property type="term" value="C:plasma membrane"/>
    <property type="evidence" value="ECO:0007669"/>
    <property type="project" value="UniProtKB-SubCell"/>
</dbReference>
<dbReference type="GO" id="GO:0061630">
    <property type="term" value="F:ubiquitin protein ligase activity"/>
    <property type="evidence" value="ECO:0007669"/>
    <property type="project" value="UniProtKB-EC"/>
</dbReference>
<dbReference type="PROSITE" id="PS00518">
    <property type="entry name" value="ZF_RING_1"/>
    <property type="match status" value="1"/>
</dbReference>
<dbReference type="PROSITE" id="PS50297">
    <property type="entry name" value="ANK_REP_REGION"/>
    <property type="match status" value="4"/>
</dbReference>
<evidence type="ECO:0000256" key="9">
    <source>
        <dbReference type="ARBA" id="ARBA00022786"/>
    </source>
</evidence>
<evidence type="ECO:0000256" key="7">
    <source>
        <dbReference type="ARBA" id="ARBA00022737"/>
    </source>
</evidence>
<keyword evidence="11 12" id="KW-0040">ANK repeat</keyword>
<dbReference type="EC" id="2.3.2.27" evidence="4"/>
<evidence type="ECO:0000256" key="11">
    <source>
        <dbReference type="ARBA" id="ARBA00023043"/>
    </source>
</evidence>
<dbReference type="EMBL" id="CM007368">
    <property type="protein sequence ID" value="OIW06622.1"/>
    <property type="molecule type" value="Genomic_DNA"/>
</dbReference>
<feature type="repeat" description="ANK" evidence="12">
    <location>
        <begin position="220"/>
        <end position="246"/>
    </location>
</feature>
<organism evidence="16 17">
    <name type="scientific">Lupinus angustifolius</name>
    <name type="common">Narrow-leaved blue lupine</name>
    <dbReference type="NCBI Taxonomy" id="3871"/>
    <lineage>
        <taxon>Eukaryota</taxon>
        <taxon>Viridiplantae</taxon>
        <taxon>Streptophyta</taxon>
        <taxon>Embryophyta</taxon>
        <taxon>Tracheophyta</taxon>
        <taxon>Spermatophyta</taxon>
        <taxon>Magnoliopsida</taxon>
        <taxon>eudicotyledons</taxon>
        <taxon>Gunneridae</taxon>
        <taxon>Pentapetalae</taxon>
        <taxon>rosids</taxon>
        <taxon>fabids</taxon>
        <taxon>Fabales</taxon>
        <taxon>Fabaceae</taxon>
        <taxon>Papilionoideae</taxon>
        <taxon>50 kb inversion clade</taxon>
        <taxon>genistoids sensu lato</taxon>
        <taxon>core genistoids</taxon>
        <taxon>Genisteae</taxon>
        <taxon>Lupinus</taxon>
    </lineage>
</organism>
<sequence length="514" mass="55653">MGNSFGCSASGERLVSAARDGDLVEAKMLLNCNPYLAKYSTFGGLNSPLHFAAAKGHNEIVALLLDNGADVNSRNYCGQTALMQACRYGHWEVVQTLLLFRCNVMRADYISGRTALHFAAVNGHVRCLRLVMADLVPSAPYEAIHVCRDADKGDGSNMKAKHEKSSMSKFVNKTADGGITALHMAALNGHFDCVQLLLDLNANVSAVTFHYGASMDLIGAGSTPLHYAACGGNLKCCQILLARGASRMSLNCNGWLPLEVAKMWGRHWLEPLLAPSSGATIPTFPHSNYMSLPLMSVLNIAREYGLQSSATTTSSHDIDFCAVCLERPCSVAAEGCGHELCIRCALYLCSTNNASSETRGLPGSIPCPLCRHGVVSFVKLPGSQAKENKLHVSLGLCTPCMLHPRDLEQPSLSHTPEFQRNCVASVPSEMFCPVTCSPFPSMTIPLCTCNDDPCPSFEPQEIETNDESPRHSQASMINQDKMDGPRLDKTTCSSMFWGRRSCSRENQCNSEINA</sequence>
<feature type="repeat" description="ANK" evidence="12">
    <location>
        <begin position="111"/>
        <end position="132"/>
    </location>
</feature>
<dbReference type="InterPro" id="IPR056760">
    <property type="entry name" value="RING_XB3-like"/>
</dbReference>
<keyword evidence="5" id="KW-0808">Transferase</keyword>
<dbReference type="Proteomes" id="UP000188354">
    <property type="component" value="Chromosome LG08"/>
</dbReference>
<dbReference type="Pfam" id="PF24921">
    <property type="entry name" value="RING_XB3-XBAT31"/>
    <property type="match status" value="1"/>
</dbReference>
<dbReference type="STRING" id="3871.A0A4P1RAW8"/>
<evidence type="ECO:0000256" key="2">
    <source>
        <dbReference type="ARBA" id="ARBA00004413"/>
    </source>
</evidence>
<evidence type="ECO:0000256" key="4">
    <source>
        <dbReference type="ARBA" id="ARBA00012483"/>
    </source>
</evidence>